<gene>
    <name evidence="2" type="ORF">PACLA_8A009193</name>
</gene>
<feature type="region of interest" description="Disordered" evidence="1">
    <location>
        <begin position="1"/>
        <end position="66"/>
    </location>
</feature>
<dbReference type="OrthoDB" id="6070148at2759"/>
<protein>
    <submittedName>
        <fullName evidence="2">Uncharacterized protein</fullName>
    </submittedName>
</protein>
<evidence type="ECO:0000313" key="2">
    <source>
        <dbReference type="EMBL" id="CAB4005600.1"/>
    </source>
</evidence>
<reference evidence="2" key="1">
    <citation type="submission" date="2020-04" db="EMBL/GenBank/DDBJ databases">
        <authorList>
            <person name="Alioto T."/>
            <person name="Alioto T."/>
            <person name="Gomez Garrido J."/>
        </authorList>
    </citation>
    <scope>NUCLEOTIDE SEQUENCE</scope>
    <source>
        <strain evidence="2">A484AB</strain>
    </source>
</reference>
<proteinExistence type="predicted"/>
<accession>A0A6S7HQS8</accession>
<feature type="compositionally biased region" description="Low complexity" evidence="1">
    <location>
        <begin position="29"/>
        <end position="66"/>
    </location>
</feature>
<dbReference type="EMBL" id="CACRXK020005248">
    <property type="protein sequence ID" value="CAB4005600.1"/>
    <property type="molecule type" value="Genomic_DNA"/>
</dbReference>
<feature type="non-terminal residue" evidence="2">
    <location>
        <position position="212"/>
    </location>
</feature>
<evidence type="ECO:0000256" key="1">
    <source>
        <dbReference type="SAM" id="MobiDB-lite"/>
    </source>
</evidence>
<keyword evidence="3" id="KW-1185">Reference proteome</keyword>
<dbReference type="Proteomes" id="UP001152795">
    <property type="component" value="Unassembled WGS sequence"/>
</dbReference>
<sequence>MPATRPSTRLQRRAQPAAPRRPSSRRRTATASATTMQQPESSGVSCEASSSVATTSAPDAASPATTVPNETVQRIVSAVSQAVLASLNGTCTTTLPPPSSAVETRELPMVVSGIASFADATMQGPVASALNNLSGETSFIQVSPPVEPGLPKFNSINVPIDANVSAKVKAKIWSHKFVDFGVLISSGAGDTRYHLSVSSQNGSALPTLSLEP</sequence>
<name>A0A6S7HQS8_PARCT</name>
<organism evidence="2 3">
    <name type="scientific">Paramuricea clavata</name>
    <name type="common">Red gorgonian</name>
    <name type="synonym">Violescent sea-whip</name>
    <dbReference type="NCBI Taxonomy" id="317549"/>
    <lineage>
        <taxon>Eukaryota</taxon>
        <taxon>Metazoa</taxon>
        <taxon>Cnidaria</taxon>
        <taxon>Anthozoa</taxon>
        <taxon>Octocorallia</taxon>
        <taxon>Malacalcyonacea</taxon>
        <taxon>Plexauridae</taxon>
        <taxon>Paramuricea</taxon>
    </lineage>
</organism>
<evidence type="ECO:0000313" key="3">
    <source>
        <dbReference type="Proteomes" id="UP001152795"/>
    </source>
</evidence>
<dbReference type="AlphaFoldDB" id="A0A6S7HQS8"/>
<comment type="caution">
    <text evidence="2">The sequence shown here is derived from an EMBL/GenBank/DDBJ whole genome shotgun (WGS) entry which is preliminary data.</text>
</comment>